<dbReference type="AlphaFoldDB" id="K0Q6D4"/>
<name>K0Q6D4_9HYPH</name>
<organism evidence="1 2">
    <name type="scientific">Rhizobium mesoamericanum STM3625</name>
    <dbReference type="NCBI Taxonomy" id="1211777"/>
    <lineage>
        <taxon>Bacteria</taxon>
        <taxon>Pseudomonadati</taxon>
        <taxon>Pseudomonadota</taxon>
        <taxon>Alphaproteobacteria</taxon>
        <taxon>Hyphomicrobiales</taxon>
        <taxon>Rhizobiaceae</taxon>
        <taxon>Rhizobium/Agrobacterium group</taxon>
        <taxon>Rhizobium</taxon>
    </lineage>
</organism>
<sequence length="61" mass="6857">MDLSNQQIMNTFVLMAAGYQYGLVNQWMKGISDLGFECQKPGIMNPASMAGPRRGPFWVRC</sequence>
<dbReference type="HOGENOM" id="CLU_2919633_0_0_5"/>
<dbReference type="Proteomes" id="UP000009319">
    <property type="component" value="Unassembled WGS sequence"/>
</dbReference>
<gene>
    <name evidence="1" type="ORF">BN77_p30095</name>
</gene>
<evidence type="ECO:0000313" key="1">
    <source>
        <dbReference type="EMBL" id="CCM79664.1"/>
    </source>
</evidence>
<comment type="caution">
    <text evidence="1">The sequence shown here is derived from an EMBL/GenBank/DDBJ whole genome shotgun (WGS) entry which is preliminary data.</text>
</comment>
<proteinExistence type="predicted"/>
<accession>K0Q6D4</accession>
<keyword evidence="2" id="KW-1185">Reference proteome</keyword>
<protein>
    <submittedName>
        <fullName evidence="1">Uncharacterized protein</fullName>
    </submittedName>
</protein>
<dbReference type="EMBL" id="CANI01000052">
    <property type="protein sequence ID" value="CCM79664.1"/>
    <property type="molecule type" value="Genomic_DNA"/>
</dbReference>
<reference evidence="1 2" key="1">
    <citation type="journal article" date="2013" name="Genome Announc.">
        <title>Draft Genome Sequence of Rhizobium mesoamericanum STM3625, a Nitrogen-Fixing Symbiont of Mimosa pudica Isolated in French Guiana (South America).</title>
        <authorList>
            <person name="Moulin L."/>
            <person name="Mornico D."/>
            <person name="Melkonian R."/>
            <person name="Klonowska A."/>
        </authorList>
    </citation>
    <scope>NUCLEOTIDE SEQUENCE [LARGE SCALE GENOMIC DNA]</scope>
    <source>
        <strain evidence="1 2">STM3625</strain>
    </source>
</reference>
<evidence type="ECO:0000313" key="2">
    <source>
        <dbReference type="Proteomes" id="UP000009319"/>
    </source>
</evidence>
<dbReference type="STRING" id="1211777.BN77_p30095"/>